<comment type="caution">
    <text evidence="3">The sequence shown here is derived from an EMBL/GenBank/DDBJ whole genome shotgun (WGS) entry which is preliminary data.</text>
</comment>
<feature type="domain" description="DUF3828" evidence="2">
    <location>
        <begin position="25"/>
        <end position="139"/>
    </location>
</feature>
<gene>
    <name evidence="3" type="ORF">EDC22_101381</name>
</gene>
<accession>A0A4R3MJJ7</accession>
<evidence type="ECO:0000313" key="4">
    <source>
        <dbReference type="Proteomes" id="UP000295678"/>
    </source>
</evidence>
<dbReference type="Proteomes" id="UP000295678">
    <property type="component" value="Unassembled WGS sequence"/>
</dbReference>
<organism evidence="3 4">
    <name type="scientific">Tepidamorphus gemmatus</name>
    <dbReference type="NCBI Taxonomy" id="747076"/>
    <lineage>
        <taxon>Bacteria</taxon>
        <taxon>Pseudomonadati</taxon>
        <taxon>Pseudomonadota</taxon>
        <taxon>Alphaproteobacteria</taxon>
        <taxon>Hyphomicrobiales</taxon>
        <taxon>Tepidamorphaceae</taxon>
        <taxon>Tepidamorphus</taxon>
    </lineage>
</organism>
<evidence type="ECO:0000256" key="1">
    <source>
        <dbReference type="SAM" id="SignalP"/>
    </source>
</evidence>
<proteinExistence type="predicted"/>
<dbReference type="Pfam" id="PF12883">
    <property type="entry name" value="DUF3828"/>
    <property type="match status" value="1"/>
</dbReference>
<evidence type="ECO:0000313" key="3">
    <source>
        <dbReference type="EMBL" id="TCT13513.1"/>
    </source>
</evidence>
<feature type="chain" id="PRO_5020726576" evidence="1">
    <location>
        <begin position="22"/>
        <end position="154"/>
    </location>
</feature>
<evidence type="ECO:0000259" key="2">
    <source>
        <dbReference type="Pfam" id="PF12883"/>
    </source>
</evidence>
<sequence>MQPFRLIVVILFYLNALPVMAQSGPETIVKDIYDTYSGPGQIGLWPSDPGPRAMFSARLRPLLEKDYERAETDGIGLLDFDIFVDGQDFDLSDVEIGRAAVSGDRATVEARFRNFGEPKRIVYGFVREDGAWKIDEVSSPDGEYPWALSELLSR</sequence>
<dbReference type="AlphaFoldDB" id="A0A4R3MJJ7"/>
<protein>
    <submittedName>
        <fullName evidence="3">Uncharacterized protein DUF3828</fullName>
    </submittedName>
</protein>
<dbReference type="EMBL" id="SMAK01000001">
    <property type="protein sequence ID" value="TCT13513.1"/>
    <property type="molecule type" value="Genomic_DNA"/>
</dbReference>
<keyword evidence="4" id="KW-1185">Reference proteome</keyword>
<dbReference type="OrthoDB" id="7174015at2"/>
<keyword evidence="1" id="KW-0732">Signal</keyword>
<name>A0A4R3MJJ7_9HYPH</name>
<feature type="signal peptide" evidence="1">
    <location>
        <begin position="1"/>
        <end position="21"/>
    </location>
</feature>
<dbReference type="Gene3D" id="3.10.450.50">
    <property type="match status" value="1"/>
</dbReference>
<dbReference type="InterPro" id="IPR024289">
    <property type="entry name" value="DUF3828"/>
</dbReference>
<reference evidence="3 4" key="1">
    <citation type="submission" date="2019-03" db="EMBL/GenBank/DDBJ databases">
        <title>Genomic Encyclopedia of Type Strains, Phase IV (KMG-IV): sequencing the most valuable type-strain genomes for metagenomic binning, comparative biology and taxonomic classification.</title>
        <authorList>
            <person name="Goeker M."/>
        </authorList>
    </citation>
    <scope>NUCLEOTIDE SEQUENCE [LARGE SCALE GENOMIC DNA]</scope>
    <source>
        <strain evidence="3 4">DSM 19345</strain>
    </source>
</reference>